<dbReference type="GO" id="GO:0016705">
    <property type="term" value="F:oxidoreductase activity, acting on paired donors, with incorporation or reduction of molecular oxygen"/>
    <property type="evidence" value="ECO:0007669"/>
    <property type="project" value="InterPro"/>
</dbReference>
<dbReference type="EMBL" id="JAGPUO010000008">
    <property type="protein sequence ID" value="KAG5660905.1"/>
    <property type="molecule type" value="Genomic_DNA"/>
</dbReference>
<dbReference type="SUPFAM" id="SSF52540">
    <property type="entry name" value="P-loop containing nucleoside triphosphate hydrolases"/>
    <property type="match status" value="1"/>
</dbReference>
<feature type="domain" description="Nephrocystin 3-like N-terminal" evidence="16">
    <location>
        <begin position="1266"/>
        <end position="1429"/>
    </location>
</feature>
<dbReference type="SUPFAM" id="SSF53167">
    <property type="entry name" value="Purine and uridine phosphorylases"/>
    <property type="match status" value="1"/>
</dbReference>
<sequence length="2113" mass="236989">MAIHQVLTDQVSMGNLPALALVGVALVFLFKKLVLDDRHNAKRGWQPMPNYWQWDPIWGLDLVASQIRALRTNRFLDWLAQMHASMPHTKTFATNMFGVRWVYTCDAEVLKAVYATHFKEFGVTPIGNLRRGLSPFADKGAITTDGDDWRHSRFIIQPFFDRQVYTSTDRVARHTDQFMKLMPEDGETVDLQPLLQRWFLDIATEFIFGNSTESLVYPERSKIALTMLDVLDGGRLRAQLNRLMFLRDWSSWLKAVEEIHAFVTPPIEQAITEKEERDRKIKEGEADLGEERTDLLWSMIQNLQDVPELRSQICLILVANIDTTSVFISNCMWWLARQPEVWQKIRQEVAELGDIPMNFSVLRNMKYLNCVMNETHRMIPNNVSQLRGAFEDVVIPAGGGSDGKSPTLIRKGDLVLINKTVMYRDPEIWGEDADEFKPERFDGYRGSWQFLPFGGGPRRCPAQMMVQTEAAYILAHLAKTFSRIEPRDSAPYVPVMRIGPSNKTAMDLSIAKPITLKCGLTLPNRLTKAAMAERLADKESLPGGQQCLATYSAWAKGGWGLIISGNVHIDPAHSGAPGDFVINRSLPREKTLTAWKAWADACTQNDTKAIVQINHPGRQAPFVKSLAPSPIPLDLGKGWFPWLVRTLVYGTPKEMTELEIQDVVTRFVEAAQLSVEAGFSGVEIHAAHGYMLAQFLSQRSNHRTDPYGGSPLARAKIVVDIIHAIRNSVPVGTCVGIKVNSTDHTDLSEFIIQLKAIVDAGVDFIEVSGGSIEDPMFSTGLHTQVKESTKAREAFFVDFANVIRSEFPDVPIMLTGGFRSRQGMEAAVAGGTCDLIGLARPSVLDPGLPRKVLDRNVPEHGGLAYAKKIDPWGWAKYTGIKAVGMGAETLWYTNQIGRIADPNAYTVGWVCALSTEFTAAQEQFDEEFEEDEAPRYREPNDYNFYAFGRIHRHMVVIAALPHGQYGTTSAAIVAKDLIRSFPNIRIGLMVGIGGGAPSEKHDIRLGDVVVSSPTSNHGGVFQYDFGKASEEAFQHTGHLNSPPQLLLAALTGLKSQYDRQGLKLQDEVDTIVEKNTRLRAKYRRPADPDLLFAACAAHKKDPCFEFCTTAPTDIVARTPREEPMEDVEVHYGTIASGNTLMKDAPRRDKLARQEDILCFEMEAAGLMNGFPCLVVRGICDYSDAHKNDIWQSYAAMTAAVYTKQILKKVLPEAVKNEATVISKVEEVISDVKTLIRSLEERDVLDWLSDTNFGAYQLDERDKKAPGTCEWFLTSREYRSWIQEKGQVLFCPGIAGAGKTVLASAIIEDLHSRFRNNSSTTIAHIYCRYDRTDRQTFDELQASLLRQFCEKLSPLPQDIMELHNEYKLRRMKAPPERIISCLESVSGLFSKIFVVIDALDEWQQVDCHSLPKRLLFLQGKLQFNLLATSRPLPLIESHFSGHQRCDIKAQQQDIYAYVDNFEWPESHCIGKIPGLKDSVKAIMSEITRGMFLLAKLYLQSLENETSERDVKNALKRLKDRAKYNDEDPNFKVLDKAYSDTLKRLREQPGKRRDLAFRVLAWICCTIWTLPADGILNGLAWREGDTEFHQDGMVDKGLLLSVCWGLVEIPKGSREIRLVHYTTEDFFRHNRNLLDEHFWDQHSLNPRSGDQYKDLHYELLGNPFYEYAAFNWGHHARSLSCSGKTYDKIVDFLKNQEMVDQAVNVIFTVGGWNNRGEAPRHVGGLHLAALFGLDGLAMSLVQSLEIDSRDSSGRTALAWLLECFAFEFEFQTKLRSRSILVHRGLYNGRLRVFEALLLSGANLSIPGYNGDTPLHLAVKSGNIKIVQRLLECEADVGISNDDGDIPLIVAIRRGRELVYTKLLEYGTVDICGKNSRTALIECACVGISALLSTLIERGAKVNLQDSSGQTALMKAVKAGHVRIVELLLAHHSDMNLQDRYDDTALVVACRYDHADIVKLLLTNKAPLDVRRSTGHTVFTEAGRYSGDDIMKQLLLEDIDTSVRDNYFVEALMSASQEKRLHVVSLLLGNARFKPELRSLDAVLSKSCSEGNEKVVKLLIDHGANPNTELDSVFHVLIDAGADIEGCENDVERPIHAAVSGGTQAMLMVHLLKEND</sequence>
<evidence type="ECO:0000256" key="7">
    <source>
        <dbReference type="ARBA" id="ARBA00022989"/>
    </source>
</evidence>
<dbReference type="Pfam" id="PF24883">
    <property type="entry name" value="NPHP3_N"/>
    <property type="match status" value="1"/>
</dbReference>
<evidence type="ECO:0000256" key="12">
    <source>
        <dbReference type="PROSITE-ProRule" id="PRU00023"/>
    </source>
</evidence>
<feature type="domain" description="Nucleoside phosphorylase" evidence="15">
    <location>
        <begin position="907"/>
        <end position="1186"/>
    </location>
</feature>
<dbReference type="PRINTS" id="PR01415">
    <property type="entry name" value="ANKYRIN"/>
</dbReference>
<feature type="repeat" description="ANK" evidence="12">
    <location>
        <begin position="1807"/>
        <end position="1839"/>
    </location>
</feature>
<gene>
    <name evidence="17" type="ORF">KAF25_002548</name>
</gene>
<dbReference type="Gene3D" id="3.40.50.300">
    <property type="entry name" value="P-loop containing nucleotide triphosphate hydrolases"/>
    <property type="match status" value="1"/>
</dbReference>
<keyword evidence="18" id="KW-1185">Reference proteome</keyword>
<keyword evidence="12" id="KW-0040">ANK repeat</keyword>
<evidence type="ECO:0000259" key="14">
    <source>
        <dbReference type="Pfam" id="PF00724"/>
    </source>
</evidence>
<feature type="repeat" description="ANK" evidence="12">
    <location>
        <begin position="1905"/>
        <end position="1937"/>
    </location>
</feature>
<dbReference type="InterPro" id="IPR017972">
    <property type="entry name" value="Cyt_P450_CS"/>
</dbReference>
<dbReference type="SUPFAM" id="SSF48403">
    <property type="entry name" value="Ankyrin repeat"/>
    <property type="match status" value="1"/>
</dbReference>
<dbReference type="InterPro" id="IPR000845">
    <property type="entry name" value="Nucleoside_phosphorylase_d"/>
</dbReference>
<dbReference type="PANTHER" id="PTHR24287">
    <property type="entry name" value="P450, PUTATIVE (EUROFUNG)-RELATED"/>
    <property type="match status" value="1"/>
</dbReference>
<evidence type="ECO:0000313" key="18">
    <source>
        <dbReference type="Proteomes" id="UP000782241"/>
    </source>
</evidence>
<dbReference type="Pfam" id="PF00724">
    <property type="entry name" value="Oxidored_FMN"/>
    <property type="match status" value="1"/>
</dbReference>
<dbReference type="InterPro" id="IPR035994">
    <property type="entry name" value="Nucleoside_phosphorylase_sf"/>
</dbReference>
<keyword evidence="8" id="KW-0560">Oxidoreductase</keyword>
<feature type="repeat" description="ANK" evidence="12">
    <location>
        <begin position="1938"/>
        <end position="1970"/>
    </location>
</feature>
<comment type="caution">
    <text evidence="17">The sequence shown here is derived from an EMBL/GenBank/DDBJ whole genome shotgun (WGS) entry which is preliminary data.</text>
</comment>
<dbReference type="Pfam" id="PF12796">
    <property type="entry name" value="Ank_2"/>
    <property type="match status" value="2"/>
</dbReference>
<dbReference type="Gene3D" id="1.10.630.10">
    <property type="entry name" value="Cytochrome P450"/>
    <property type="match status" value="1"/>
</dbReference>
<dbReference type="InterPro" id="IPR036396">
    <property type="entry name" value="Cyt_P450_sf"/>
</dbReference>
<evidence type="ECO:0000256" key="1">
    <source>
        <dbReference type="ARBA" id="ARBA00001971"/>
    </source>
</evidence>
<dbReference type="PROSITE" id="PS00086">
    <property type="entry name" value="CYTOCHROME_P450"/>
    <property type="match status" value="1"/>
</dbReference>
<dbReference type="CDD" id="cd04733">
    <property type="entry name" value="OYE_like_2_FMN"/>
    <property type="match status" value="1"/>
</dbReference>
<evidence type="ECO:0000259" key="16">
    <source>
        <dbReference type="Pfam" id="PF24883"/>
    </source>
</evidence>
<feature type="transmembrane region" description="Helical" evidence="13">
    <location>
        <begin position="16"/>
        <end position="34"/>
    </location>
</feature>
<dbReference type="GO" id="GO:0020037">
    <property type="term" value="F:heme binding"/>
    <property type="evidence" value="ECO:0007669"/>
    <property type="project" value="InterPro"/>
</dbReference>
<evidence type="ECO:0000256" key="8">
    <source>
        <dbReference type="ARBA" id="ARBA00023002"/>
    </source>
</evidence>
<keyword evidence="10" id="KW-0503">Monooxygenase</keyword>
<dbReference type="InterPro" id="IPR027417">
    <property type="entry name" value="P-loop_NTPase"/>
</dbReference>
<name>A0A9P7H477_9HYPO</name>
<dbReference type="GO" id="GO:0004497">
    <property type="term" value="F:monooxygenase activity"/>
    <property type="evidence" value="ECO:0007669"/>
    <property type="project" value="UniProtKB-KW"/>
</dbReference>
<dbReference type="GO" id="GO:0016020">
    <property type="term" value="C:membrane"/>
    <property type="evidence" value="ECO:0007669"/>
    <property type="project" value="UniProtKB-SubCell"/>
</dbReference>
<dbReference type="PROSITE" id="PS50088">
    <property type="entry name" value="ANK_REPEAT"/>
    <property type="match status" value="3"/>
</dbReference>
<dbReference type="Pfam" id="PF01048">
    <property type="entry name" value="PNP_UDP_1"/>
    <property type="match status" value="1"/>
</dbReference>
<evidence type="ECO:0000256" key="11">
    <source>
        <dbReference type="ARBA" id="ARBA00023136"/>
    </source>
</evidence>
<dbReference type="PANTHER" id="PTHR24287:SF18">
    <property type="entry name" value="CYTOCHROME P450 MONOOXYGENASE APDE-RELATED"/>
    <property type="match status" value="1"/>
</dbReference>
<dbReference type="PROSITE" id="PS50297">
    <property type="entry name" value="ANK_REP_REGION"/>
    <property type="match status" value="2"/>
</dbReference>
<comment type="similarity">
    <text evidence="3">Belongs to the cytochrome P450 family.</text>
</comment>
<dbReference type="Pfam" id="PF00067">
    <property type="entry name" value="p450"/>
    <property type="match status" value="1"/>
</dbReference>
<dbReference type="GO" id="GO:0010181">
    <property type="term" value="F:FMN binding"/>
    <property type="evidence" value="ECO:0007669"/>
    <property type="project" value="InterPro"/>
</dbReference>
<comment type="cofactor">
    <cofactor evidence="1">
        <name>heme</name>
        <dbReference type="ChEBI" id="CHEBI:30413"/>
    </cofactor>
</comment>
<dbReference type="GO" id="GO:0009116">
    <property type="term" value="P:nucleoside metabolic process"/>
    <property type="evidence" value="ECO:0007669"/>
    <property type="project" value="InterPro"/>
</dbReference>
<dbReference type="InterPro" id="IPR001128">
    <property type="entry name" value="Cyt_P450"/>
</dbReference>
<protein>
    <submittedName>
        <fullName evidence="17">Uncharacterized protein</fullName>
    </submittedName>
</protein>
<keyword evidence="11 13" id="KW-0472">Membrane</keyword>
<dbReference type="CDD" id="cd11063">
    <property type="entry name" value="CYP52"/>
    <property type="match status" value="1"/>
</dbReference>
<evidence type="ECO:0000313" key="17">
    <source>
        <dbReference type="EMBL" id="KAG5660905.1"/>
    </source>
</evidence>
<keyword evidence="9" id="KW-0408">Iron</keyword>
<evidence type="ECO:0000256" key="13">
    <source>
        <dbReference type="SAM" id="Phobius"/>
    </source>
</evidence>
<dbReference type="InterPro" id="IPR002110">
    <property type="entry name" value="Ankyrin_rpt"/>
</dbReference>
<dbReference type="Proteomes" id="UP000782241">
    <property type="component" value="Unassembled WGS sequence"/>
</dbReference>
<dbReference type="Gene3D" id="3.20.20.70">
    <property type="entry name" value="Aldolase class I"/>
    <property type="match status" value="1"/>
</dbReference>
<evidence type="ECO:0000259" key="15">
    <source>
        <dbReference type="Pfam" id="PF01048"/>
    </source>
</evidence>
<dbReference type="SMART" id="SM00248">
    <property type="entry name" value="ANK"/>
    <property type="match status" value="9"/>
</dbReference>
<keyword evidence="7 13" id="KW-1133">Transmembrane helix</keyword>
<dbReference type="GO" id="GO:0005506">
    <property type="term" value="F:iron ion binding"/>
    <property type="evidence" value="ECO:0007669"/>
    <property type="project" value="InterPro"/>
</dbReference>
<proteinExistence type="inferred from homology"/>
<evidence type="ECO:0000256" key="10">
    <source>
        <dbReference type="ARBA" id="ARBA00023033"/>
    </source>
</evidence>
<organism evidence="17 18">
    <name type="scientific">Fusarium avenaceum</name>
    <dbReference type="NCBI Taxonomy" id="40199"/>
    <lineage>
        <taxon>Eukaryota</taxon>
        <taxon>Fungi</taxon>
        <taxon>Dikarya</taxon>
        <taxon>Ascomycota</taxon>
        <taxon>Pezizomycotina</taxon>
        <taxon>Sordariomycetes</taxon>
        <taxon>Hypocreomycetidae</taxon>
        <taxon>Hypocreales</taxon>
        <taxon>Nectriaceae</taxon>
        <taxon>Fusarium</taxon>
        <taxon>Fusarium tricinctum species complex</taxon>
    </lineage>
</organism>
<dbReference type="InterPro" id="IPR013785">
    <property type="entry name" value="Aldolase_TIM"/>
</dbReference>
<dbReference type="InterPro" id="IPR056884">
    <property type="entry name" value="NPHP3-like_N"/>
</dbReference>
<evidence type="ECO:0000256" key="2">
    <source>
        <dbReference type="ARBA" id="ARBA00004167"/>
    </source>
</evidence>
<evidence type="ECO:0000256" key="3">
    <source>
        <dbReference type="ARBA" id="ARBA00010617"/>
    </source>
</evidence>
<reference evidence="17" key="1">
    <citation type="submission" date="2021-04" db="EMBL/GenBank/DDBJ databases">
        <title>Draft genome of Fusarium avenaceum strain F156N33, isolated from an atmospheric sample in Virginia.</title>
        <authorList>
            <person name="Yang S."/>
            <person name="Vinatzer B.A."/>
            <person name="Coleman J."/>
        </authorList>
    </citation>
    <scope>NUCLEOTIDE SEQUENCE</scope>
    <source>
        <strain evidence="17">F156N33</strain>
    </source>
</reference>
<dbReference type="Gene3D" id="1.25.40.20">
    <property type="entry name" value="Ankyrin repeat-containing domain"/>
    <property type="match status" value="2"/>
</dbReference>
<evidence type="ECO:0000256" key="4">
    <source>
        <dbReference type="ARBA" id="ARBA00022692"/>
    </source>
</evidence>
<comment type="subcellular location">
    <subcellularLocation>
        <location evidence="2">Membrane</location>
        <topology evidence="2">Single-pass membrane protein</topology>
    </subcellularLocation>
</comment>
<evidence type="ECO:0000256" key="6">
    <source>
        <dbReference type="ARBA" id="ARBA00022737"/>
    </source>
</evidence>
<dbReference type="InterPro" id="IPR036770">
    <property type="entry name" value="Ankyrin_rpt-contain_sf"/>
</dbReference>
<dbReference type="InterPro" id="IPR001155">
    <property type="entry name" value="OxRdtase_FMN_N"/>
</dbReference>
<dbReference type="SUPFAM" id="SSF51395">
    <property type="entry name" value="FMN-linked oxidoreductases"/>
    <property type="match status" value="1"/>
</dbReference>
<evidence type="ECO:0000256" key="5">
    <source>
        <dbReference type="ARBA" id="ARBA00022723"/>
    </source>
</evidence>
<evidence type="ECO:0000256" key="9">
    <source>
        <dbReference type="ARBA" id="ARBA00023004"/>
    </source>
</evidence>
<dbReference type="SUPFAM" id="SSF48264">
    <property type="entry name" value="Cytochrome P450"/>
    <property type="match status" value="1"/>
</dbReference>
<keyword evidence="6" id="KW-0677">Repeat</keyword>
<feature type="domain" description="NADH:flavin oxidoreductase/NADH oxidase N-terminal" evidence="14">
    <location>
        <begin position="512"/>
        <end position="852"/>
    </location>
</feature>
<dbReference type="Gene3D" id="3.40.50.1580">
    <property type="entry name" value="Nucleoside phosphorylase domain"/>
    <property type="match status" value="1"/>
</dbReference>
<keyword evidence="5" id="KW-0479">Metal-binding</keyword>
<accession>A0A9P7H477</accession>
<dbReference type="InterPro" id="IPR047146">
    <property type="entry name" value="Cyt_P450_E_CYP52_fungi"/>
</dbReference>
<keyword evidence="4 13" id="KW-0812">Transmembrane</keyword>